<dbReference type="Proteomes" id="UP000062645">
    <property type="component" value="Chromosome"/>
</dbReference>
<dbReference type="AlphaFoldDB" id="A0A0M4TJZ9"/>
<reference evidence="3" key="1">
    <citation type="submission" date="2015-07" db="EMBL/GenBank/DDBJ databases">
        <title>Genome Of Nitrogen-Fixing Cyanobacterium Nostoc piscinale CENA21 From Solimoes/Amazon River Floodplain Sediments And Comparative Genomics To Uncover Biosynthetic Natural Products Potential.</title>
        <authorList>
            <person name="Leao T.F."/>
            <person name="Leao P.N."/>
            <person name="Guimaraes P.I."/>
            <person name="de Melo A.G.C."/>
            <person name="Ramos R.T.J."/>
            <person name="Silva A."/>
            <person name="Fiore M.F."/>
            <person name="Schneider M.P.C."/>
        </authorList>
    </citation>
    <scope>NUCLEOTIDE SEQUENCE [LARGE SCALE GENOMIC DNA]</scope>
    <source>
        <strain evidence="3">CENA21</strain>
    </source>
</reference>
<reference evidence="2 3" key="2">
    <citation type="journal article" date="2016" name="Genome Announc.">
        <title>Draft Genome Sequence of the N2-Fixing Cyanobacterium Nostoc piscinale CENA21, Isolated from the Brazilian Amazon Floodplain.</title>
        <authorList>
            <person name="Leao T."/>
            <person name="Guimaraes P.I."/>
            <person name="de Melo A.G."/>
            <person name="Ramos R.T."/>
            <person name="Leao P.N."/>
            <person name="Silva A."/>
            <person name="Fiore M.F."/>
            <person name="Schneider M.P."/>
        </authorList>
    </citation>
    <scope>NUCLEOTIDE SEQUENCE [LARGE SCALE GENOMIC DNA]</scope>
    <source>
        <strain evidence="2 3">CENA21</strain>
    </source>
</reference>
<accession>A0A0M4TJZ9</accession>
<dbReference type="InterPro" id="IPR036165">
    <property type="entry name" value="YefM-like_sf"/>
</dbReference>
<protein>
    <submittedName>
        <fullName evidence="2">Uncharacterized protein</fullName>
    </submittedName>
</protein>
<comment type="similarity">
    <text evidence="1">Belongs to the phD/YefM antitoxin family.</text>
</comment>
<name>A0A0M4TJZ9_9NOSO</name>
<dbReference type="OrthoDB" id="484582at2"/>
<sequence>MVLGNFGNIYSDELITATELNRQPGRVLDKALERPVTITRNDQAFALLRREEVTSLVKAATQSQAVFEALTVAFSLLLGKEIGVEHPYGWLSVFDADDLQEFIKELSEAFRLIDSSTTAWEMIEALIHEWYESAIAIFSPELAAAFSAETDEIPLTKPSAHSAE</sequence>
<gene>
    <name evidence="2" type="ORF">ACX27_10395</name>
</gene>
<dbReference type="STRING" id="224013.ACX27_10395"/>
<proteinExistence type="inferred from homology"/>
<keyword evidence="3" id="KW-1185">Reference proteome</keyword>
<evidence type="ECO:0000256" key="1">
    <source>
        <dbReference type="ARBA" id="ARBA00009981"/>
    </source>
</evidence>
<dbReference type="SUPFAM" id="SSF143120">
    <property type="entry name" value="YefM-like"/>
    <property type="match status" value="1"/>
</dbReference>
<dbReference type="PATRIC" id="fig|224013.5.peg.2515"/>
<dbReference type="RefSeq" id="WP_062291758.1">
    <property type="nucleotide sequence ID" value="NZ_CP012036.1"/>
</dbReference>
<evidence type="ECO:0000313" key="2">
    <source>
        <dbReference type="EMBL" id="ALF53161.1"/>
    </source>
</evidence>
<dbReference type="KEGG" id="npz:ACX27_10395"/>
<organism evidence="2 3">
    <name type="scientific">Nostoc piscinale CENA21</name>
    <dbReference type="NCBI Taxonomy" id="224013"/>
    <lineage>
        <taxon>Bacteria</taxon>
        <taxon>Bacillati</taxon>
        <taxon>Cyanobacteriota</taxon>
        <taxon>Cyanophyceae</taxon>
        <taxon>Nostocales</taxon>
        <taxon>Nostocaceae</taxon>
        <taxon>Nostoc</taxon>
    </lineage>
</organism>
<evidence type="ECO:0000313" key="3">
    <source>
        <dbReference type="Proteomes" id="UP000062645"/>
    </source>
</evidence>
<dbReference type="EMBL" id="CP012036">
    <property type="protein sequence ID" value="ALF53161.1"/>
    <property type="molecule type" value="Genomic_DNA"/>
</dbReference>